<dbReference type="AlphaFoldDB" id="A0A3N4HPZ4"/>
<gene>
    <name evidence="1" type="ORF">BJ508DRAFT_15540</name>
</gene>
<evidence type="ECO:0000313" key="2">
    <source>
        <dbReference type="Proteomes" id="UP000275078"/>
    </source>
</evidence>
<sequence length="202" mass="22621">MKMIEYSTVTQPSLHIHLPPNRQFMKCLKAIDELNLGPCTLLSLFRPCFLRIDISLRFPLFSDLVQFLCSLASLALLGLLLSGSNTKAPESLALCCLISLQETCIEPHRIHFFSSSISIYTSTTSASHIDQTSISTAQLRTSTPHDVSYRASPYSPTSHSYSASPLHDLPNPKMPREIFHQRLLSWVHIAAFRVLHARLQGC</sequence>
<reference evidence="1 2" key="1">
    <citation type="journal article" date="2018" name="Nat. Ecol. Evol.">
        <title>Pezizomycetes genomes reveal the molecular basis of ectomycorrhizal truffle lifestyle.</title>
        <authorList>
            <person name="Murat C."/>
            <person name="Payen T."/>
            <person name="Noel B."/>
            <person name="Kuo A."/>
            <person name="Morin E."/>
            <person name="Chen J."/>
            <person name="Kohler A."/>
            <person name="Krizsan K."/>
            <person name="Balestrini R."/>
            <person name="Da Silva C."/>
            <person name="Montanini B."/>
            <person name="Hainaut M."/>
            <person name="Levati E."/>
            <person name="Barry K.W."/>
            <person name="Belfiori B."/>
            <person name="Cichocki N."/>
            <person name="Clum A."/>
            <person name="Dockter R.B."/>
            <person name="Fauchery L."/>
            <person name="Guy J."/>
            <person name="Iotti M."/>
            <person name="Le Tacon F."/>
            <person name="Lindquist E.A."/>
            <person name="Lipzen A."/>
            <person name="Malagnac F."/>
            <person name="Mello A."/>
            <person name="Molinier V."/>
            <person name="Miyauchi S."/>
            <person name="Poulain J."/>
            <person name="Riccioni C."/>
            <person name="Rubini A."/>
            <person name="Sitrit Y."/>
            <person name="Splivallo R."/>
            <person name="Traeger S."/>
            <person name="Wang M."/>
            <person name="Zifcakova L."/>
            <person name="Wipf D."/>
            <person name="Zambonelli A."/>
            <person name="Paolocci F."/>
            <person name="Nowrousian M."/>
            <person name="Ottonello S."/>
            <person name="Baldrian P."/>
            <person name="Spatafora J.W."/>
            <person name="Henrissat B."/>
            <person name="Nagy L.G."/>
            <person name="Aury J.M."/>
            <person name="Wincker P."/>
            <person name="Grigoriev I.V."/>
            <person name="Bonfante P."/>
            <person name="Martin F.M."/>
        </authorList>
    </citation>
    <scope>NUCLEOTIDE SEQUENCE [LARGE SCALE GENOMIC DNA]</scope>
    <source>
        <strain evidence="1 2">RN42</strain>
    </source>
</reference>
<organism evidence="1 2">
    <name type="scientific">Ascobolus immersus RN42</name>
    <dbReference type="NCBI Taxonomy" id="1160509"/>
    <lineage>
        <taxon>Eukaryota</taxon>
        <taxon>Fungi</taxon>
        <taxon>Dikarya</taxon>
        <taxon>Ascomycota</taxon>
        <taxon>Pezizomycotina</taxon>
        <taxon>Pezizomycetes</taxon>
        <taxon>Pezizales</taxon>
        <taxon>Ascobolaceae</taxon>
        <taxon>Ascobolus</taxon>
    </lineage>
</organism>
<dbReference type="EMBL" id="ML119755">
    <property type="protein sequence ID" value="RPA75902.1"/>
    <property type="molecule type" value="Genomic_DNA"/>
</dbReference>
<keyword evidence="2" id="KW-1185">Reference proteome</keyword>
<proteinExistence type="predicted"/>
<accession>A0A3N4HPZ4</accession>
<dbReference type="Proteomes" id="UP000275078">
    <property type="component" value="Unassembled WGS sequence"/>
</dbReference>
<protein>
    <submittedName>
        <fullName evidence="1">Uncharacterized protein</fullName>
    </submittedName>
</protein>
<evidence type="ECO:0000313" key="1">
    <source>
        <dbReference type="EMBL" id="RPA75902.1"/>
    </source>
</evidence>
<name>A0A3N4HPZ4_ASCIM</name>